<feature type="repeat" description="TPR" evidence="1">
    <location>
        <begin position="600"/>
        <end position="633"/>
    </location>
</feature>
<evidence type="ECO:0000313" key="2">
    <source>
        <dbReference type="EMBL" id="GAN67198.1"/>
    </source>
</evidence>
<dbReference type="Proteomes" id="UP000032670">
    <property type="component" value="Unassembled WGS sequence"/>
</dbReference>
<reference evidence="2 3" key="1">
    <citation type="submission" date="2012-11" db="EMBL/GenBank/DDBJ databases">
        <title>Whole genome sequence of Acetobacter orientalis 21F-2.</title>
        <authorList>
            <person name="Azuma Y."/>
            <person name="Higashiura N."/>
            <person name="Hirakawa H."/>
            <person name="Matsushita K."/>
        </authorList>
    </citation>
    <scope>NUCLEOTIDE SEQUENCE [LARGE SCALE GENOMIC DNA]</scope>
    <source>
        <strain evidence="2 3">21F-2</strain>
    </source>
</reference>
<protein>
    <submittedName>
        <fullName evidence="2">Uncharacterized protein</fullName>
    </submittedName>
</protein>
<dbReference type="InterPro" id="IPR019734">
    <property type="entry name" value="TPR_rpt"/>
</dbReference>
<keyword evidence="1" id="KW-0802">TPR repeat</keyword>
<dbReference type="EMBL" id="BAMX01000055">
    <property type="protein sequence ID" value="GAN67198.1"/>
    <property type="molecule type" value="Genomic_DNA"/>
</dbReference>
<evidence type="ECO:0000256" key="1">
    <source>
        <dbReference type="PROSITE-ProRule" id="PRU00339"/>
    </source>
</evidence>
<keyword evidence="3" id="KW-1185">Reference proteome</keyword>
<gene>
    <name evidence="2" type="ORF">Abor_065_015</name>
</gene>
<accession>A0A6N3T1U7</accession>
<sequence length="798" mass="83961">MLAQGVVYGAVPQSGVDGLSTAPRVAVQHEHLQNGGATNSVASLALPFDTHTGIAAFWSGPDFIVLADRRLPALARASGGNGLFASLNVTLLDHATVVQVHLPSHPDLNLTQQKEGWLLSAAPRSAGKVGLTPVPEAGGVRFALAQAGQCLSLPDPASGVRLLVATSRSASGGIMQPVQAIGYTVRPSLEGVVIAADSDQLLLSPTPQGPVLQAIAFNPLPVGLPLPLPNTLGPAAKDRLWLGLSTPDGQPAPQATVAQLKAATDRLAQAPANQKTALAFAAARMALAQGDVTAAATLLPPVTPPQGLQGASPSLAPPNAYSIGPEKPENRFVRAAINLLAGNPGAAQPLSESGWYAWPELHVWQGLYGLYAGQDSQKTTVLLAQGVEQLTHYPAALREHILPQVALAVARYGQPDTRQRLDTLPDGSFYDLARAIRQVRDGQNETARVAFENLTASTNTTVAAFAQVALVRLLRETDQIAPDMAVEAYEKLLKQPDKTTMPNGPRQQATLGLAVALAQNNQPRAALAQMQVLKPSLEMPQDILAGAYQQILYRLVFSTLHTQAGQHGLAPQTAEGLSVEEIVQLVAQCLPNVADGEGKAKLLAGYGKLLLNLQKPSEAQKVFEQAILMQPSPLARSEVQDLLAQAALLQGHISAAQRATGQIAFAALEPDLAARKAYDSARVAQAQGEPDKALSLLAKDETDAGLDLRGQLYEADHRWAEAVQVVGRLASRALPQSGPLNEPQRILALRLATDAAAAHDKQTLLTLKGWLAGRTLGHERDTLLTLQLQSAGAATASH</sequence>
<dbReference type="Gene3D" id="1.25.40.10">
    <property type="entry name" value="Tetratricopeptide repeat domain"/>
    <property type="match status" value="1"/>
</dbReference>
<dbReference type="PROSITE" id="PS50005">
    <property type="entry name" value="TPR"/>
    <property type="match status" value="1"/>
</dbReference>
<name>A0A0D6NNL2_9PROT</name>
<accession>A0A0D6NNL2</accession>
<proteinExistence type="predicted"/>
<organism evidence="2 3">
    <name type="scientific">Acetobacter orientalis</name>
    <dbReference type="NCBI Taxonomy" id="146474"/>
    <lineage>
        <taxon>Bacteria</taxon>
        <taxon>Pseudomonadati</taxon>
        <taxon>Pseudomonadota</taxon>
        <taxon>Alphaproteobacteria</taxon>
        <taxon>Acetobacterales</taxon>
        <taxon>Acetobacteraceae</taxon>
        <taxon>Acetobacter</taxon>
    </lineage>
</organism>
<dbReference type="SUPFAM" id="SSF48452">
    <property type="entry name" value="TPR-like"/>
    <property type="match status" value="1"/>
</dbReference>
<comment type="caution">
    <text evidence="2">The sequence shown here is derived from an EMBL/GenBank/DDBJ whole genome shotgun (WGS) entry which is preliminary data.</text>
</comment>
<dbReference type="AlphaFoldDB" id="A0A0D6NNL2"/>
<evidence type="ECO:0000313" key="3">
    <source>
        <dbReference type="Proteomes" id="UP000032670"/>
    </source>
</evidence>
<dbReference type="InterPro" id="IPR011990">
    <property type="entry name" value="TPR-like_helical_dom_sf"/>
</dbReference>
<dbReference type="STRING" id="1231341.Abor_065_015"/>